<dbReference type="Gene3D" id="1.20.58.220">
    <property type="entry name" value="Phosphate transport system protein phou homolog 2, domain 2"/>
    <property type="match status" value="1"/>
</dbReference>
<evidence type="ECO:0000259" key="1">
    <source>
        <dbReference type="Pfam" id="PF01895"/>
    </source>
</evidence>
<dbReference type="GO" id="GO:0045936">
    <property type="term" value="P:negative regulation of phosphate metabolic process"/>
    <property type="evidence" value="ECO:0007669"/>
    <property type="project" value="InterPro"/>
</dbReference>
<gene>
    <name evidence="2" type="ORF">ENQ77_09210</name>
    <name evidence="3" type="ORF">ENU66_04440</name>
</gene>
<dbReference type="PANTHER" id="PTHR42930:SF3">
    <property type="entry name" value="PHOSPHATE-SPECIFIC TRANSPORT SYSTEM ACCESSORY PROTEIN PHOU"/>
    <property type="match status" value="1"/>
</dbReference>
<dbReference type="InterPro" id="IPR028366">
    <property type="entry name" value="PhoU"/>
</dbReference>
<dbReference type="PANTHER" id="PTHR42930">
    <property type="entry name" value="PHOSPHATE-SPECIFIC TRANSPORT SYSTEM ACCESSORY PROTEIN PHOU"/>
    <property type="match status" value="1"/>
</dbReference>
<dbReference type="InterPro" id="IPR038078">
    <property type="entry name" value="PhoU-like_sf"/>
</dbReference>
<dbReference type="EMBL" id="DSOL01000263">
    <property type="protein sequence ID" value="HEN28801.1"/>
    <property type="molecule type" value="Genomic_DNA"/>
</dbReference>
<dbReference type="GO" id="GO:0030643">
    <property type="term" value="P:intracellular phosphate ion homeostasis"/>
    <property type="evidence" value="ECO:0007669"/>
    <property type="project" value="InterPro"/>
</dbReference>
<sequence>MKRTLWDLLRGKTLLQEAFEEGLEMLIQVKYMYVETNKLLFEAVEEGFDPYSIDKKVNKREIEVREKILKHLVFGADKVDIAPALSLSSIIIDIERIGDYCKNMFELIEIYPEKLDEDSYISKLKKISEDISHEFDVTYLAFKEADEEKAQYVMKKHLEINEALEGLLREVARDDSLKPRKAIIIALLTRYLKRVSAHLKNVASSIVNPYPKISFQPESKF</sequence>
<reference evidence="2" key="1">
    <citation type="journal article" date="2020" name="mSystems">
        <title>Genome- and Community-Level Interaction Insights into Carbon Utilization and Element Cycling Functions of Hydrothermarchaeota in Hydrothermal Sediment.</title>
        <authorList>
            <person name="Zhou Z."/>
            <person name="Liu Y."/>
            <person name="Xu W."/>
            <person name="Pan J."/>
            <person name="Luo Z.H."/>
            <person name="Li M."/>
        </authorList>
    </citation>
    <scope>NUCLEOTIDE SEQUENCE [LARGE SCALE GENOMIC DNA]</scope>
    <source>
        <strain evidence="2">SpSt-34</strain>
        <strain evidence="3">SpSt-69</strain>
    </source>
</reference>
<dbReference type="EMBL" id="DTDJ01000029">
    <property type="protein sequence ID" value="HGL17559.1"/>
    <property type="molecule type" value="Genomic_DNA"/>
</dbReference>
<proteinExistence type="predicted"/>
<name>A0A7C2K573_UNCW3</name>
<feature type="domain" description="PhoU" evidence="1">
    <location>
        <begin position="127"/>
        <end position="205"/>
    </location>
</feature>
<organism evidence="2">
    <name type="scientific">candidate division WOR-3 bacterium</name>
    <dbReference type="NCBI Taxonomy" id="2052148"/>
    <lineage>
        <taxon>Bacteria</taxon>
        <taxon>Bacteria division WOR-3</taxon>
    </lineage>
</organism>
<dbReference type="AlphaFoldDB" id="A0A7C2K573"/>
<comment type="caution">
    <text evidence="2">The sequence shown here is derived from an EMBL/GenBank/DDBJ whole genome shotgun (WGS) entry which is preliminary data.</text>
</comment>
<evidence type="ECO:0000313" key="2">
    <source>
        <dbReference type="EMBL" id="HEN28801.1"/>
    </source>
</evidence>
<accession>A0A7C2K573</accession>
<evidence type="ECO:0000313" key="3">
    <source>
        <dbReference type="EMBL" id="HGL17559.1"/>
    </source>
</evidence>
<dbReference type="InterPro" id="IPR026022">
    <property type="entry name" value="PhoU_dom"/>
</dbReference>
<dbReference type="SUPFAM" id="SSF109755">
    <property type="entry name" value="PhoU-like"/>
    <property type="match status" value="1"/>
</dbReference>
<protein>
    <submittedName>
        <fullName evidence="2">Phosphate uptake regulator PhoU</fullName>
    </submittedName>
</protein>
<feature type="domain" description="PhoU" evidence="1">
    <location>
        <begin position="17"/>
        <end position="107"/>
    </location>
</feature>
<dbReference type="Pfam" id="PF01895">
    <property type="entry name" value="PhoU"/>
    <property type="match status" value="2"/>
</dbReference>